<gene>
    <name evidence="2" type="ORF">UFOPK1493_00454</name>
</gene>
<name>A0A6J6BWF8_9ZZZZ</name>
<dbReference type="Pfam" id="PF07110">
    <property type="entry name" value="EthD"/>
    <property type="match status" value="1"/>
</dbReference>
<evidence type="ECO:0000313" key="2">
    <source>
        <dbReference type="EMBL" id="CAB4543236.1"/>
    </source>
</evidence>
<dbReference type="InterPro" id="IPR009799">
    <property type="entry name" value="EthD_dom"/>
</dbReference>
<dbReference type="SUPFAM" id="SSF54909">
    <property type="entry name" value="Dimeric alpha+beta barrel"/>
    <property type="match status" value="1"/>
</dbReference>
<proteinExistence type="predicted"/>
<protein>
    <submittedName>
        <fullName evidence="2">Unannotated protein</fullName>
    </submittedName>
</protein>
<dbReference type="Gene3D" id="3.30.70.100">
    <property type="match status" value="1"/>
</dbReference>
<organism evidence="2">
    <name type="scientific">freshwater metagenome</name>
    <dbReference type="NCBI Taxonomy" id="449393"/>
    <lineage>
        <taxon>unclassified sequences</taxon>
        <taxon>metagenomes</taxon>
        <taxon>ecological metagenomes</taxon>
    </lineage>
</organism>
<dbReference type="NCBIfam" id="TIGR02118">
    <property type="entry name" value="EthD family reductase"/>
    <property type="match status" value="1"/>
</dbReference>
<dbReference type="InterPro" id="IPR011008">
    <property type="entry name" value="Dimeric_a/b-barrel"/>
</dbReference>
<dbReference type="GO" id="GO:0016491">
    <property type="term" value="F:oxidoreductase activity"/>
    <property type="evidence" value="ECO:0007669"/>
    <property type="project" value="InterPro"/>
</dbReference>
<evidence type="ECO:0000259" key="1">
    <source>
        <dbReference type="Pfam" id="PF07110"/>
    </source>
</evidence>
<accession>A0A6J6BWF8</accession>
<dbReference type="AlphaFoldDB" id="A0A6J6BWF8"/>
<feature type="domain" description="EthD" evidence="1">
    <location>
        <begin position="12"/>
        <end position="89"/>
    </location>
</feature>
<reference evidence="2" key="1">
    <citation type="submission" date="2020-05" db="EMBL/GenBank/DDBJ databases">
        <authorList>
            <person name="Chiriac C."/>
            <person name="Salcher M."/>
            <person name="Ghai R."/>
            <person name="Kavagutti S V."/>
        </authorList>
    </citation>
    <scope>NUCLEOTIDE SEQUENCE</scope>
</reference>
<dbReference type="EMBL" id="CAEZSR010000009">
    <property type="protein sequence ID" value="CAB4543236.1"/>
    <property type="molecule type" value="Genomic_DNA"/>
</dbReference>
<sequence length="113" mass="12950">MVKIVWFLKRAEHLTQQEFEDWWLERHVPVARVAPGLRRYVVNLPGRDDLAGKPAGDCEWDGVAEQWFDDDDALNAAYSRPVASDVRADTLAHVSRLERLIVRELEIDLPADA</sequence>